<dbReference type="OrthoDB" id="5370829at2759"/>
<reference evidence="1" key="1">
    <citation type="submission" date="2021-03" db="EMBL/GenBank/DDBJ databases">
        <authorList>
            <person name="Tagirdzhanova G."/>
        </authorList>
    </citation>
    <scope>NUCLEOTIDE SEQUENCE</scope>
</reference>
<dbReference type="EMBL" id="CAJPDT010000124">
    <property type="protein sequence ID" value="CAF9939870.1"/>
    <property type="molecule type" value="Genomic_DNA"/>
</dbReference>
<comment type="caution">
    <text evidence="1">The sequence shown here is derived from an EMBL/GenBank/DDBJ whole genome shotgun (WGS) entry which is preliminary data.</text>
</comment>
<proteinExistence type="predicted"/>
<gene>
    <name evidence="1" type="ORF">IMSHALPRED_001666</name>
</gene>
<dbReference type="AlphaFoldDB" id="A0A8H3J370"/>
<organism evidence="1 2">
    <name type="scientific">Imshaugia aleurites</name>
    <dbReference type="NCBI Taxonomy" id="172621"/>
    <lineage>
        <taxon>Eukaryota</taxon>
        <taxon>Fungi</taxon>
        <taxon>Dikarya</taxon>
        <taxon>Ascomycota</taxon>
        <taxon>Pezizomycotina</taxon>
        <taxon>Lecanoromycetes</taxon>
        <taxon>OSLEUM clade</taxon>
        <taxon>Lecanoromycetidae</taxon>
        <taxon>Lecanorales</taxon>
        <taxon>Lecanorineae</taxon>
        <taxon>Parmeliaceae</taxon>
        <taxon>Imshaugia</taxon>
    </lineage>
</organism>
<dbReference type="Proteomes" id="UP000664534">
    <property type="component" value="Unassembled WGS sequence"/>
</dbReference>
<sequence>MGYSGHRISVEEMKGCRAIQFLVKKTSNWETEDDDQQFEIESDYFLTGTVNGLPHETPLDLSPTRHGIDSISYENIVYYEREHGEDHWYGLPFHSACFEIFKKVSLASPEDKCARSMLADTDGFIEQFPRDLAVRDGQDHNWGHQPGHEYLAANPVEVPALPSLLKVAETSHAPKVVFPPPGHGAASDKDPFGILSAEITALIIDHLHPKDIANLRLCTRAVRQLPNILFRKLLLDEMPWMWELKDMEGARVDWHDLYCKRRSYWTILKGLKNRERIWGDVEEIVKRIERLRSDGKIAA</sequence>
<evidence type="ECO:0008006" key="3">
    <source>
        <dbReference type="Google" id="ProtNLM"/>
    </source>
</evidence>
<evidence type="ECO:0000313" key="1">
    <source>
        <dbReference type="EMBL" id="CAF9939870.1"/>
    </source>
</evidence>
<name>A0A8H3J370_9LECA</name>
<dbReference type="SUPFAM" id="SSF81383">
    <property type="entry name" value="F-box domain"/>
    <property type="match status" value="1"/>
</dbReference>
<dbReference type="InterPro" id="IPR036047">
    <property type="entry name" value="F-box-like_dom_sf"/>
</dbReference>
<evidence type="ECO:0000313" key="2">
    <source>
        <dbReference type="Proteomes" id="UP000664534"/>
    </source>
</evidence>
<accession>A0A8H3J370</accession>
<keyword evidence="2" id="KW-1185">Reference proteome</keyword>
<protein>
    <recommendedName>
        <fullName evidence="3">F-box domain-containing protein</fullName>
    </recommendedName>
</protein>